<dbReference type="Pfam" id="PF05699">
    <property type="entry name" value="Dimer_Tnp_hAT"/>
    <property type="match status" value="1"/>
</dbReference>
<evidence type="ECO:0000256" key="6">
    <source>
        <dbReference type="ARBA" id="ARBA00023015"/>
    </source>
</evidence>
<dbReference type="EMBL" id="CP144753">
    <property type="protein sequence ID" value="WVZ95288.1"/>
    <property type="molecule type" value="Genomic_DNA"/>
</dbReference>
<dbReference type="InterPro" id="IPR008906">
    <property type="entry name" value="HATC_C_dom"/>
</dbReference>
<evidence type="ECO:0000256" key="7">
    <source>
        <dbReference type="ARBA" id="ARBA00023125"/>
    </source>
</evidence>
<dbReference type="GO" id="GO:0008270">
    <property type="term" value="F:zinc ion binding"/>
    <property type="evidence" value="ECO:0007669"/>
    <property type="project" value="UniProtKB-KW"/>
</dbReference>
<protein>
    <recommendedName>
        <fullName evidence="16">BED-type domain-containing protein</fullName>
    </recommendedName>
</protein>
<dbReference type="GO" id="GO:0003677">
    <property type="term" value="F:DNA binding"/>
    <property type="evidence" value="ECO:0007669"/>
    <property type="project" value="UniProtKB-KW"/>
</dbReference>
<evidence type="ECO:0000313" key="15">
    <source>
        <dbReference type="Proteomes" id="UP001341281"/>
    </source>
</evidence>
<evidence type="ECO:0000259" key="13">
    <source>
        <dbReference type="Pfam" id="PF14372"/>
    </source>
</evidence>
<dbReference type="Pfam" id="PF02892">
    <property type="entry name" value="zf-BED"/>
    <property type="match status" value="1"/>
</dbReference>
<sequence length="621" mass="69582">MANEGNTQQQRNRTKQRRLEPRSEVWKDFTRATGDDGKEIAECNRCGKQYKYHGTKNQLEHLEKCSGKEPATAACAAPPPQHNAPSGSGSVKDSNPGLDQRAANDALARVIAFGGCDPAILEDRSFRLFAMCLNPKYELPSRRVIEEICDTHCGSMREEAHAVMEECSTGNFSLSVGKVKIMEEEVLYIQWHFIDIAKWLGDPVLDRRVMDAYVVTPLGGYCISPLSGVPEASLELVRKGIVSAIPAGRGRLFMMACADDDAFVNELKHAIQQVNRSPTGREPFCATYMDHVIHSIARCLVPNSDFTRRMFSVVNNLKLTRQRRQDLLSQHGLDDPRECNEQWYSCYSTFEVLRKGYSSTIAGTDFQVIRILCDVWGKLYRAIKTISHRSRSPTSHLCLIELFTLREALQTKLESATGDIVDGLRRAKDALDKAIQDSYVVWSIPLAMDPRYKLESVEVILITIFGSEAAGAYIANVKGQIRDLYTSYCAKDDHAIDTDIGSKNPLKRALHDHRRKQGKTDLDQYLEQAPVVPETESIFDIGYWWSYTGWDQYPMVTQMALDALAMPTCSRLDSEGIAKVKSIIRGYYSIDDEEGEDDDGDEAAAAEGGESDTDDMIQEPI</sequence>
<feature type="region of interest" description="Disordered" evidence="10">
    <location>
        <begin position="1"/>
        <end position="24"/>
    </location>
</feature>
<keyword evidence="15" id="KW-1185">Reference proteome</keyword>
<proteinExistence type="predicted"/>
<dbReference type="GO" id="GO:0009791">
    <property type="term" value="P:post-embryonic development"/>
    <property type="evidence" value="ECO:0007669"/>
    <property type="project" value="UniProtKB-ARBA"/>
</dbReference>
<dbReference type="GO" id="GO:0005634">
    <property type="term" value="C:nucleus"/>
    <property type="evidence" value="ECO:0007669"/>
    <property type="project" value="UniProtKB-SubCell"/>
</dbReference>
<evidence type="ECO:0000256" key="5">
    <source>
        <dbReference type="ARBA" id="ARBA00022833"/>
    </source>
</evidence>
<name>A0AAQ3UPR2_PASNO</name>
<feature type="compositionally biased region" description="Polar residues" evidence="10">
    <location>
        <begin position="83"/>
        <end position="93"/>
    </location>
</feature>
<gene>
    <name evidence="14" type="ORF">U9M48_041073</name>
</gene>
<evidence type="ECO:0000256" key="8">
    <source>
        <dbReference type="ARBA" id="ARBA00023163"/>
    </source>
</evidence>
<accession>A0AAQ3UPR2</accession>
<dbReference type="AlphaFoldDB" id="A0AAQ3UPR2"/>
<comment type="subunit">
    <text evidence="2">Homodimer.</text>
</comment>
<feature type="domain" description="hAT-like transposase RNase-H fold" evidence="13">
    <location>
        <begin position="390"/>
        <end position="488"/>
    </location>
</feature>
<evidence type="ECO:0008006" key="16">
    <source>
        <dbReference type="Google" id="ProtNLM"/>
    </source>
</evidence>
<evidence type="ECO:0000256" key="9">
    <source>
        <dbReference type="ARBA" id="ARBA00023242"/>
    </source>
</evidence>
<keyword evidence="5" id="KW-0862">Zinc</keyword>
<feature type="region of interest" description="Disordered" evidence="10">
    <location>
        <begin position="590"/>
        <end position="621"/>
    </location>
</feature>
<evidence type="ECO:0000313" key="14">
    <source>
        <dbReference type="EMBL" id="WVZ95288.1"/>
    </source>
</evidence>
<comment type="subcellular location">
    <subcellularLocation>
        <location evidence="1">Nucleus</location>
    </subcellularLocation>
</comment>
<evidence type="ECO:0000256" key="4">
    <source>
        <dbReference type="ARBA" id="ARBA00022771"/>
    </source>
</evidence>
<keyword evidence="7" id="KW-0238">DNA-binding</keyword>
<evidence type="ECO:0000256" key="10">
    <source>
        <dbReference type="SAM" id="MobiDB-lite"/>
    </source>
</evidence>
<dbReference type="InterPro" id="IPR052035">
    <property type="entry name" value="ZnF_BED_domain_contain"/>
</dbReference>
<dbReference type="InterPro" id="IPR025525">
    <property type="entry name" value="hAT-like_transposase_RNase-H"/>
</dbReference>
<feature type="compositionally biased region" description="Low complexity" evidence="10">
    <location>
        <begin position="1"/>
        <end position="11"/>
    </location>
</feature>
<evidence type="ECO:0000256" key="3">
    <source>
        <dbReference type="ARBA" id="ARBA00022723"/>
    </source>
</evidence>
<dbReference type="Proteomes" id="UP001341281">
    <property type="component" value="Chromosome 09"/>
</dbReference>
<dbReference type="Pfam" id="PF14372">
    <property type="entry name" value="hAT-like_RNase-H"/>
    <property type="match status" value="1"/>
</dbReference>
<evidence type="ECO:0000256" key="2">
    <source>
        <dbReference type="ARBA" id="ARBA00011738"/>
    </source>
</evidence>
<feature type="domain" description="BED-type" evidence="11">
    <location>
        <begin position="23"/>
        <end position="64"/>
    </location>
</feature>
<dbReference type="GO" id="GO:0046983">
    <property type="term" value="F:protein dimerization activity"/>
    <property type="evidence" value="ECO:0007669"/>
    <property type="project" value="InterPro"/>
</dbReference>
<dbReference type="InterPro" id="IPR012337">
    <property type="entry name" value="RNaseH-like_sf"/>
</dbReference>
<evidence type="ECO:0000256" key="1">
    <source>
        <dbReference type="ARBA" id="ARBA00004123"/>
    </source>
</evidence>
<evidence type="ECO:0000259" key="12">
    <source>
        <dbReference type="Pfam" id="PF05699"/>
    </source>
</evidence>
<dbReference type="InterPro" id="IPR036236">
    <property type="entry name" value="Znf_C2H2_sf"/>
</dbReference>
<feature type="domain" description="HAT C-terminal dimerisation" evidence="12">
    <location>
        <begin position="521"/>
        <end position="570"/>
    </location>
</feature>
<evidence type="ECO:0000259" key="11">
    <source>
        <dbReference type="Pfam" id="PF02892"/>
    </source>
</evidence>
<dbReference type="InterPro" id="IPR003656">
    <property type="entry name" value="Znf_BED"/>
</dbReference>
<organism evidence="14 15">
    <name type="scientific">Paspalum notatum var. saurae</name>
    <dbReference type="NCBI Taxonomy" id="547442"/>
    <lineage>
        <taxon>Eukaryota</taxon>
        <taxon>Viridiplantae</taxon>
        <taxon>Streptophyta</taxon>
        <taxon>Embryophyta</taxon>
        <taxon>Tracheophyta</taxon>
        <taxon>Spermatophyta</taxon>
        <taxon>Magnoliopsida</taxon>
        <taxon>Liliopsida</taxon>
        <taxon>Poales</taxon>
        <taxon>Poaceae</taxon>
        <taxon>PACMAD clade</taxon>
        <taxon>Panicoideae</taxon>
        <taxon>Andropogonodae</taxon>
        <taxon>Paspaleae</taxon>
        <taxon>Paspalinae</taxon>
        <taxon>Paspalum</taxon>
    </lineage>
</organism>
<feature type="region of interest" description="Disordered" evidence="10">
    <location>
        <begin position="71"/>
        <end position="99"/>
    </location>
</feature>
<keyword evidence="6" id="KW-0805">Transcription regulation</keyword>
<keyword evidence="3" id="KW-0479">Metal-binding</keyword>
<keyword evidence="8" id="KW-0804">Transcription</keyword>
<dbReference type="SUPFAM" id="SSF53098">
    <property type="entry name" value="Ribonuclease H-like"/>
    <property type="match status" value="1"/>
</dbReference>
<reference evidence="14 15" key="1">
    <citation type="submission" date="2024-02" db="EMBL/GenBank/DDBJ databases">
        <title>High-quality chromosome-scale genome assembly of Pensacola bahiagrass (Paspalum notatum Flugge var. saurae).</title>
        <authorList>
            <person name="Vega J.M."/>
            <person name="Podio M."/>
            <person name="Orjuela J."/>
            <person name="Siena L.A."/>
            <person name="Pessino S.C."/>
            <person name="Combes M.C."/>
            <person name="Mariac C."/>
            <person name="Albertini E."/>
            <person name="Pupilli F."/>
            <person name="Ortiz J.P.A."/>
            <person name="Leblanc O."/>
        </authorList>
    </citation>
    <scope>NUCLEOTIDE SEQUENCE [LARGE SCALE GENOMIC DNA]</scope>
    <source>
        <strain evidence="14">R1</strain>
        <tissue evidence="14">Leaf</tissue>
    </source>
</reference>
<dbReference type="SUPFAM" id="SSF57667">
    <property type="entry name" value="beta-beta-alpha zinc fingers"/>
    <property type="match status" value="1"/>
</dbReference>
<keyword evidence="4" id="KW-0863">Zinc-finger</keyword>
<dbReference type="SMART" id="SM00614">
    <property type="entry name" value="ZnF_BED"/>
    <property type="match status" value="1"/>
</dbReference>
<dbReference type="PANTHER" id="PTHR46481">
    <property type="entry name" value="ZINC FINGER BED DOMAIN-CONTAINING PROTEIN 4"/>
    <property type="match status" value="1"/>
</dbReference>
<dbReference type="PANTHER" id="PTHR46481:SF10">
    <property type="entry name" value="ZINC FINGER BED DOMAIN-CONTAINING PROTEIN 39"/>
    <property type="match status" value="1"/>
</dbReference>
<keyword evidence="9" id="KW-0539">Nucleus</keyword>